<evidence type="ECO:0000313" key="2">
    <source>
        <dbReference type="EMBL" id="SCZ11826.1"/>
    </source>
</evidence>
<gene>
    <name evidence="2" type="ORF">SAMN03080606_04387</name>
</gene>
<dbReference type="Proteomes" id="UP000198636">
    <property type="component" value="Unassembled WGS sequence"/>
</dbReference>
<name>A0A1G5LG95_9FIRM</name>
<proteinExistence type="predicted"/>
<dbReference type="EMBL" id="FMUS01000066">
    <property type="protein sequence ID" value="SCZ11826.1"/>
    <property type="molecule type" value="Genomic_DNA"/>
</dbReference>
<sequence length="258" mass="29927">MYLHKGDRSTFLGKGQSTTLFSLGASTAMGYSSRVQFEGVVNARRYVKLFIRQGEFLGHKYGKAKQEGDGNINKHTILKITFILLFIMVVSYILGYRLTGLQAAKAHFSVGKDPKYIDEVKYDWGTVYLFDTDEGPRTVISERYIFMWVARTGFHMMGNSDQISVIGWGNNENCTVYAVKILDDKVSYIEMGKGEYRIRKYKDENNQMLFSWDIQVPWQDLNGIAYNSDGKELYLYKLRQENPNTIRMDQLKWYPIEE</sequence>
<keyword evidence="1" id="KW-1133">Transmembrane helix</keyword>
<reference evidence="2 3" key="1">
    <citation type="submission" date="2016-10" db="EMBL/GenBank/DDBJ databases">
        <authorList>
            <person name="de Groot N.N."/>
        </authorList>
    </citation>
    <scope>NUCLEOTIDE SEQUENCE [LARGE SCALE GENOMIC DNA]</scope>
    <source>
        <strain evidence="2 3">DSM 18978</strain>
    </source>
</reference>
<keyword evidence="1" id="KW-0812">Transmembrane</keyword>
<protein>
    <submittedName>
        <fullName evidence="2">Uncharacterized protein</fullName>
    </submittedName>
</protein>
<evidence type="ECO:0000256" key="1">
    <source>
        <dbReference type="SAM" id="Phobius"/>
    </source>
</evidence>
<dbReference type="AlphaFoldDB" id="A0A1G5LG95"/>
<evidence type="ECO:0000313" key="3">
    <source>
        <dbReference type="Proteomes" id="UP000198636"/>
    </source>
</evidence>
<organism evidence="2 3">
    <name type="scientific">Alkaliphilus peptidifermentans DSM 18978</name>
    <dbReference type="NCBI Taxonomy" id="1120976"/>
    <lineage>
        <taxon>Bacteria</taxon>
        <taxon>Bacillati</taxon>
        <taxon>Bacillota</taxon>
        <taxon>Clostridia</taxon>
        <taxon>Peptostreptococcales</taxon>
        <taxon>Natronincolaceae</taxon>
        <taxon>Alkaliphilus</taxon>
    </lineage>
</organism>
<keyword evidence="3" id="KW-1185">Reference proteome</keyword>
<feature type="transmembrane region" description="Helical" evidence="1">
    <location>
        <begin position="77"/>
        <end position="95"/>
    </location>
</feature>
<keyword evidence="1" id="KW-0472">Membrane</keyword>
<accession>A0A1G5LG95</accession>